<dbReference type="InterPro" id="IPR005119">
    <property type="entry name" value="LysR_subst-bd"/>
</dbReference>
<dbReference type="InterPro" id="IPR036390">
    <property type="entry name" value="WH_DNA-bd_sf"/>
</dbReference>
<dbReference type="Proteomes" id="UP000321379">
    <property type="component" value="Unassembled WGS sequence"/>
</dbReference>
<protein>
    <submittedName>
        <fullName evidence="6">LysR family transcriptional regulator</fullName>
    </submittedName>
</protein>
<dbReference type="Pfam" id="PF03466">
    <property type="entry name" value="LysR_substrate"/>
    <property type="match status" value="1"/>
</dbReference>
<organism evidence="6 7">
    <name type="scientific">Lacisediminihabitans profunda</name>
    <dbReference type="NCBI Taxonomy" id="2594790"/>
    <lineage>
        <taxon>Bacteria</taxon>
        <taxon>Bacillati</taxon>
        <taxon>Actinomycetota</taxon>
        <taxon>Actinomycetes</taxon>
        <taxon>Micrococcales</taxon>
        <taxon>Microbacteriaceae</taxon>
        <taxon>Lacisediminihabitans</taxon>
    </lineage>
</organism>
<evidence type="ECO:0000313" key="7">
    <source>
        <dbReference type="Proteomes" id="UP000321379"/>
    </source>
</evidence>
<dbReference type="CDD" id="cd08423">
    <property type="entry name" value="PBP2_LTTR_like_6"/>
    <property type="match status" value="1"/>
</dbReference>
<dbReference type="PANTHER" id="PTHR30346:SF29">
    <property type="entry name" value="LYSR SUBSTRATE-BINDING"/>
    <property type="match status" value="1"/>
</dbReference>
<keyword evidence="7" id="KW-1185">Reference proteome</keyword>
<dbReference type="Gene3D" id="1.10.10.10">
    <property type="entry name" value="Winged helix-like DNA-binding domain superfamily/Winged helix DNA-binding domain"/>
    <property type="match status" value="1"/>
</dbReference>
<dbReference type="GO" id="GO:0032993">
    <property type="term" value="C:protein-DNA complex"/>
    <property type="evidence" value="ECO:0007669"/>
    <property type="project" value="TreeGrafter"/>
</dbReference>
<comment type="similarity">
    <text evidence="1">Belongs to the LysR transcriptional regulatory family.</text>
</comment>
<dbReference type="EMBL" id="VRMG01000001">
    <property type="protein sequence ID" value="TXN32868.1"/>
    <property type="molecule type" value="Genomic_DNA"/>
</dbReference>
<keyword evidence="2" id="KW-0805">Transcription regulation</keyword>
<dbReference type="AlphaFoldDB" id="A0A5C8UZ08"/>
<evidence type="ECO:0000256" key="3">
    <source>
        <dbReference type="ARBA" id="ARBA00023125"/>
    </source>
</evidence>
<sequence length="316" mass="32898">MTLELDPQLDLQSIRIVRAIAESGTITGAARSLGYSQPAVSQHLQRTEARLGLPLVTRVGRSVRLTEAGQVLARHAITITSALDAAAGDLADLAGLRSGTVRLAAFPTASSTIVPRLLGAMASLHPGIQLSYIEAQPPEAVALMREGAIDLAVTFSYPGDRTDPHRDSASGLSIETLFTEEMVVVLPAGHPLAGDPIVDVAGLATERWIAGCPRCRGHLLAVCELAGFDPLIAFETDNASAVLNLVASDIGVAMLPRLALATATLPAGAVIRPHTPPSDRSIHLIASDGARRVPSLAATIALLNTLEGHDWGLTAA</sequence>
<dbReference type="Pfam" id="PF00126">
    <property type="entry name" value="HTH_1"/>
    <property type="match status" value="1"/>
</dbReference>
<evidence type="ECO:0000256" key="4">
    <source>
        <dbReference type="ARBA" id="ARBA00023163"/>
    </source>
</evidence>
<evidence type="ECO:0000256" key="2">
    <source>
        <dbReference type="ARBA" id="ARBA00023015"/>
    </source>
</evidence>
<feature type="domain" description="HTH lysR-type" evidence="5">
    <location>
        <begin position="9"/>
        <end position="66"/>
    </location>
</feature>
<keyword evidence="3" id="KW-0238">DNA-binding</keyword>
<evidence type="ECO:0000313" key="6">
    <source>
        <dbReference type="EMBL" id="TXN32868.1"/>
    </source>
</evidence>
<dbReference type="RefSeq" id="WP_147781670.1">
    <property type="nucleotide sequence ID" value="NZ_VRMG01000001.1"/>
</dbReference>
<keyword evidence="4" id="KW-0804">Transcription</keyword>
<reference evidence="6 7" key="1">
    <citation type="submission" date="2019-08" db="EMBL/GenBank/DDBJ databases">
        <title>Bacterial whole genome sequence for Glaciihabitans sp. CHu50b-6-2.</title>
        <authorList>
            <person name="Jin L."/>
        </authorList>
    </citation>
    <scope>NUCLEOTIDE SEQUENCE [LARGE SCALE GENOMIC DNA]</scope>
    <source>
        <strain evidence="6 7">CHu50b-6-2</strain>
    </source>
</reference>
<comment type="caution">
    <text evidence="6">The sequence shown here is derived from an EMBL/GenBank/DDBJ whole genome shotgun (WGS) entry which is preliminary data.</text>
</comment>
<dbReference type="InterPro" id="IPR000847">
    <property type="entry name" value="LysR_HTH_N"/>
</dbReference>
<gene>
    <name evidence="6" type="ORF">FVP33_00435</name>
</gene>
<dbReference type="GO" id="GO:0003700">
    <property type="term" value="F:DNA-binding transcription factor activity"/>
    <property type="evidence" value="ECO:0007669"/>
    <property type="project" value="InterPro"/>
</dbReference>
<dbReference type="GO" id="GO:0003677">
    <property type="term" value="F:DNA binding"/>
    <property type="evidence" value="ECO:0007669"/>
    <property type="project" value="UniProtKB-KW"/>
</dbReference>
<dbReference type="Gene3D" id="3.40.190.10">
    <property type="entry name" value="Periplasmic binding protein-like II"/>
    <property type="match status" value="2"/>
</dbReference>
<dbReference type="SUPFAM" id="SSF53850">
    <property type="entry name" value="Periplasmic binding protein-like II"/>
    <property type="match status" value="1"/>
</dbReference>
<dbReference type="InterPro" id="IPR036388">
    <property type="entry name" value="WH-like_DNA-bd_sf"/>
</dbReference>
<dbReference type="PANTHER" id="PTHR30346">
    <property type="entry name" value="TRANSCRIPTIONAL DUAL REGULATOR HCAR-RELATED"/>
    <property type="match status" value="1"/>
</dbReference>
<evidence type="ECO:0000256" key="1">
    <source>
        <dbReference type="ARBA" id="ARBA00009437"/>
    </source>
</evidence>
<dbReference type="SUPFAM" id="SSF46785">
    <property type="entry name" value="Winged helix' DNA-binding domain"/>
    <property type="match status" value="1"/>
</dbReference>
<dbReference type="PROSITE" id="PS50931">
    <property type="entry name" value="HTH_LYSR"/>
    <property type="match status" value="1"/>
</dbReference>
<proteinExistence type="inferred from homology"/>
<accession>A0A5C8UZ08</accession>
<name>A0A5C8UZ08_9MICO</name>
<dbReference type="PRINTS" id="PR00039">
    <property type="entry name" value="HTHLYSR"/>
</dbReference>
<evidence type="ECO:0000259" key="5">
    <source>
        <dbReference type="PROSITE" id="PS50931"/>
    </source>
</evidence>